<feature type="domain" description="Methyltransferase type 11" evidence="1">
    <location>
        <begin position="77"/>
        <end position="126"/>
    </location>
</feature>
<name>A0A0W0TDF4_9GAMM</name>
<evidence type="ECO:0000313" key="2">
    <source>
        <dbReference type="EMBL" id="KTC93665.1"/>
    </source>
</evidence>
<dbReference type="GO" id="GO:0008757">
    <property type="term" value="F:S-adenosylmethionine-dependent methyltransferase activity"/>
    <property type="evidence" value="ECO:0007669"/>
    <property type="project" value="InterPro"/>
</dbReference>
<dbReference type="InterPro" id="IPR029063">
    <property type="entry name" value="SAM-dependent_MTases_sf"/>
</dbReference>
<evidence type="ECO:0000259" key="1">
    <source>
        <dbReference type="Pfam" id="PF08241"/>
    </source>
</evidence>
<comment type="caution">
    <text evidence="2">The sequence shown here is derived from an EMBL/GenBank/DDBJ whole genome shotgun (WGS) entry which is preliminary data.</text>
</comment>
<dbReference type="EMBL" id="LNXY01000001">
    <property type="protein sequence ID" value="KTC93665.1"/>
    <property type="molecule type" value="Genomic_DNA"/>
</dbReference>
<dbReference type="AlphaFoldDB" id="A0A0W0TDF4"/>
<accession>A0A0W0TDF4</accession>
<dbReference type="OrthoDB" id="6191410at2"/>
<dbReference type="Proteomes" id="UP000054736">
    <property type="component" value="Unassembled WGS sequence"/>
</dbReference>
<dbReference type="Gene3D" id="3.40.50.150">
    <property type="entry name" value="Vaccinia Virus protein VP39"/>
    <property type="match status" value="1"/>
</dbReference>
<organism evidence="2 3">
    <name type="scientific">Legionella drozanskii LLAP-1</name>
    <dbReference type="NCBI Taxonomy" id="1212489"/>
    <lineage>
        <taxon>Bacteria</taxon>
        <taxon>Pseudomonadati</taxon>
        <taxon>Pseudomonadota</taxon>
        <taxon>Gammaproteobacteria</taxon>
        <taxon>Legionellales</taxon>
        <taxon>Legionellaceae</taxon>
        <taxon>Legionella</taxon>
    </lineage>
</organism>
<evidence type="ECO:0000313" key="3">
    <source>
        <dbReference type="Proteomes" id="UP000054736"/>
    </source>
</evidence>
<dbReference type="SUPFAM" id="SSF53335">
    <property type="entry name" value="S-adenosyl-L-methionine-dependent methyltransferases"/>
    <property type="match status" value="1"/>
</dbReference>
<keyword evidence="3" id="KW-1185">Reference proteome</keyword>
<dbReference type="InterPro" id="IPR013216">
    <property type="entry name" value="Methyltransf_11"/>
</dbReference>
<dbReference type="RefSeq" id="WP_065235867.1">
    <property type="nucleotide sequence ID" value="NZ_CAAAIU010000006.1"/>
</dbReference>
<dbReference type="PATRIC" id="fig|1212489.4.peg.16"/>
<protein>
    <submittedName>
        <fullName evidence="2">Methyl-transferase</fullName>
    </submittedName>
</protein>
<keyword evidence="2" id="KW-0808">Transferase</keyword>
<reference evidence="2 3" key="1">
    <citation type="submission" date="2015-11" db="EMBL/GenBank/DDBJ databases">
        <title>Genomic analysis of 38 Legionella species identifies large and diverse effector repertoires.</title>
        <authorList>
            <person name="Burstein D."/>
            <person name="Amaro F."/>
            <person name="Zusman T."/>
            <person name="Lifshitz Z."/>
            <person name="Cohen O."/>
            <person name="Gilbert J.A."/>
            <person name="Pupko T."/>
            <person name="Shuman H.A."/>
            <person name="Segal G."/>
        </authorList>
    </citation>
    <scope>NUCLEOTIDE SEQUENCE [LARGE SCALE GENOMIC DNA]</scope>
    <source>
        <strain evidence="2 3">ATCC 700990</strain>
    </source>
</reference>
<sequence length="244" mass="27992">MSFDAQKTRFRALEQWFRSPQGLDISDFFATELMHLSEILYGDTLLQLGNYGTNPWLQKLHYCHKWCASPFINSSSTFISSFTHLPIDRNSVDCIVAPLVMEAFTPQKNPIDEIDRILKPMGYVIFLGINPLSLWGLLARLKQFSIFGALTGKPMSVLTVKRAMLHRGYVLCNLSSFYYIPPVTTTRWLHNFEILNELGKMISPCPVGFYSLVVQKHQEAHPDLLPLKAEEELWERKRALLPSV</sequence>
<dbReference type="Pfam" id="PF08241">
    <property type="entry name" value="Methyltransf_11"/>
    <property type="match status" value="1"/>
</dbReference>
<proteinExistence type="predicted"/>
<gene>
    <name evidence="2" type="ORF">Ldro_0015</name>
</gene>
<dbReference type="STRING" id="1212489.Ldro_0015"/>